<sequence length="109" mass="11972">MEMTKPIIDCMQNLRRRIRAEQGSDIRLSQADAIAQMLTLAVKSRDEKTRALGKELSQLTGSELPASQPLASATATPSNTYRGAMVQSEEAHPAHTASVRIYRGQKVYA</sequence>
<evidence type="ECO:0000256" key="1">
    <source>
        <dbReference type="SAM" id="MobiDB-lite"/>
    </source>
</evidence>
<evidence type="ECO:0000313" key="3">
    <source>
        <dbReference type="Proteomes" id="UP000185766"/>
    </source>
</evidence>
<organism evidence="2 3">
    <name type="scientific">Atopomonas hussainii</name>
    <dbReference type="NCBI Taxonomy" id="1429083"/>
    <lineage>
        <taxon>Bacteria</taxon>
        <taxon>Pseudomonadati</taxon>
        <taxon>Pseudomonadota</taxon>
        <taxon>Gammaproteobacteria</taxon>
        <taxon>Pseudomonadales</taxon>
        <taxon>Pseudomonadaceae</taxon>
        <taxon>Atopomonas</taxon>
    </lineage>
</organism>
<name>A0A1H7SJ66_9GAMM</name>
<dbReference type="AlphaFoldDB" id="A0A1H7SJ66"/>
<gene>
    <name evidence="2" type="ORF">SAMN05216214_11931</name>
</gene>
<feature type="region of interest" description="Disordered" evidence="1">
    <location>
        <begin position="52"/>
        <end position="76"/>
    </location>
</feature>
<proteinExistence type="predicted"/>
<dbReference type="Proteomes" id="UP000185766">
    <property type="component" value="Unassembled WGS sequence"/>
</dbReference>
<accession>A0A1H7SJ66</accession>
<evidence type="ECO:0000313" key="2">
    <source>
        <dbReference type="EMBL" id="SEL72498.1"/>
    </source>
</evidence>
<reference evidence="2 3" key="1">
    <citation type="submission" date="2016-10" db="EMBL/GenBank/DDBJ databases">
        <authorList>
            <person name="de Groot N.N."/>
        </authorList>
    </citation>
    <scope>NUCLEOTIDE SEQUENCE [LARGE SCALE GENOMIC DNA]</scope>
    <source>
        <strain evidence="2 3">JCM 19513</strain>
    </source>
</reference>
<keyword evidence="3" id="KW-1185">Reference proteome</keyword>
<dbReference type="EMBL" id="FOAS01000019">
    <property type="protein sequence ID" value="SEL72498.1"/>
    <property type="molecule type" value="Genomic_DNA"/>
</dbReference>
<dbReference type="RefSeq" id="WP_074870425.1">
    <property type="nucleotide sequence ID" value="NZ_FOAS01000019.1"/>
</dbReference>
<protein>
    <submittedName>
        <fullName evidence="2">Uncharacterized protein</fullName>
    </submittedName>
</protein>